<evidence type="ECO:0000256" key="3">
    <source>
        <dbReference type="ARBA" id="ARBA00023163"/>
    </source>
</evidence>
<keyword evidence="1" id="KW-0805">Transcription regulation</keyword>
<name>A0ABR4KI21_9EURO</name>
<dbReference type="PANTHER" id="PTHR47424">
    <property type="entry name" value="REGULATORY PROTEIN GAL4"/>
    <property type="match status" value="1"/>
</dbReference>
<organism evidence="7 8">
    <name type="scientific">Aspergillus pseudoustus</name>
    <dbReference type="NCBI Taxonomy" id="1810923"/>
    <lineage>
        <taxon>Eukaryota</taxon>
        <taxon>Fungi</taxon>
        <taxon>Dikarya</taxon>
        <taxon>Ascomycota</taxon>
        <taxon>Pezizomycotina</taxon>
        <taxon>Eurotiomycetes</taxon>
        <taxon>Eurotiomycetidae</taxon>
        <taxon>Eurotiales</taxon>
        <taxon>Aspergillaceae</taxon>
        <taxon>Aspergillus</taxon>
        <taxon>Aspergillus subgen. Nidulantes</taxon>
    </lineage>
</organism>
<dbReference type="Proteomes" id="UP001610446">
    <property type="component" value="Unassembled WGS sequence"/>
</dbReference>
<sequence length="437" mass="47976">MSSRDDHDGQPQLRQRRYSTTVSKISAGDITRDSQYTSDLGLQALSASDFEPSATLLDRLLEGQNPCCETGPALWVRVNNGDEYTGPSSGIFAISDRGLRWIREYIPDSDGLCRITQEIGTGITNLLRHPKSVPLNLPLSPVALADPCITTDSTIIKYVEAYFSTVQMTFPVLDKPTFLAQLAQFGTSPNNNTHSWDALLNAVLASGCRAALSDETPEAFQKSTHEAWRYFQKALSHESAIFHGSTDLLAAQALVFYYPFTALTTIFIHVLSSPLEKSTPCDIILMETIVGFLGRLEYVTSGEAAFTNTREFVRQARLFVDRHRNPRYHDTLADSAARGNNDIPDDLSQQSQTYLDPTFFDGTGPLSTLSDTHIPSSRAVDELFTTLTTPPNSGLDGIDLHGLLYPDMADTLSPSADSSNDHDGWMGTWVPAPVISS</sequence>
<comment type="caution">
    <text evidence="7">The sequence shown here is derived from an EMBL/GenBank/DDBJ whole genome shotgun (WGS) entry which is preliminary data.</text>
</comment>
<dbReference type="PANTHER" id="PTHR47424:SF3">
    <property type="entry name" value="REGULATORY PROTEIN GAL4"/>
    <property type="match status" value="1"/>
</dbReference>
<feature type="domain" description="Xylanolytic transcriptional activator regulatory" evidence="6">
    <location>
        <begin position="160"/>
        <end position="256"/>
    </location>
</feature>
<evidence type="ECO:0000256" key="2">
    <source>
        <dbReference type="ARBA" id="ARBA00023125"/>
    </source>
</evidence>
<keyword evidence="3" id="KW-0804">Transcription</keyword>
<evidence type="ECO:0000256" key="5">
    <source>
        <dbReference type="SAM" id="MobiDB-lite"/>
    </source>
</evidence>
<dbReference type="CDD" id="cd12148">
    <property type="entry name" value="fungal_TF_MHR"/>
    <property type="match status" value="1"/>
</dbReference>
<accession>A0ABR4KI21</accession>
<reference evidence="7 8" key="1">
    <citation type="submission" date="2024-07" db="EMBL/GenBank/DDBJ databases">
        <title>Section-level genome sequencing and comparative genomics of Aspergillus sections Usti and Cavernicolus.</title>
        <authorList>
            <consortium name="Lawrence Berkeley National Laboratory"/>
            <person name="Nybo J.L."/>
            <person name="Vesth T.C."/>
            <person name="Theobald S."/>
            <person name="Frisvad J.C."/>
            <person name="Larsen T.O."/>
            <person name="Kjaerboelling I."/>
            <person name="Rothschild-Mancinelli K."/>
            <person name="Lyhne E.K."/>
            <person name="Kogle M.E."/>
            <person name="Barry K."/>
            <person name="Clum A."/>
            <person name="Na H."/>
            <person name="Ledsgaard L."/>
            <person name="Lin J."/>
            <person name="Lipzen A."/>
            <person name="Kuo A."/>
            <person name="Riley R."/>
            <person name="Mondo S."/>
            <person name="Labutti K."/>
            <person name="Haridas S."/>
            <person name="Pangalinan J."/>
            <person name="Salamov A.A."/>
            <person name="Simmons B.A."/>
            <person name="Magnuson J.K."/>
            <person name="Chen J."/>
            <person name="Drula E."/>
            <person name="Henrissat B."/>
            <person name="Wiebenga A."/>
            <person name="Lubbers R.J."/>
            <person name="Gomes A.C."/>
            <person name="Makela M.R."/>
            <person name="Stajich J."/>
            <person name="Grigoriev I.V."/>
            <person name="Mortensen U.H."/>
            <person name="De Vries R.P."/>
            <person name="Baker S.E."/>
            <person name="Andersen M.R."/>
        </authorList>
    </citation>
    <scope>NUCLEOTIDE SEQUENCE [LARGE SCALE GENOMIC DNA]</scope>
    <source>
        <strain evidence="7 8">CBS 123904</strain>
    </source>
</reference>
<dbReference type="EMBL" id="JBFXLU010000028">
    <property type="protein sequence ID" value="KAL2851931.1"/>
    <property type="molecule type" value="Genomic_DNA"/>
</dbReference>
<dbReference type="InterPro" id="IPR007219">
    <property type="entry name" value="XnlR_reg_dom"/>
</dbReference>
<keyword evidence="2" id="KW-0238">DNA-binding</keyword>
<proteinExistence type="predicted"/>
<dbReference type="InterPro" id="IPR051127">
    <property type="entry name" value="Fungal_SecMet_Regulators"/>
</dbReference>
<evidence type="ECO:0000313" key="8">
    <source>
        <dbReference type="Proteomes" id="UP001610446"/>
    </source>
</evidence>
<evidence type="ECO:0000313" key="7">
    <source>
        <dbReference type="EMBL" id="KAL2851931.1"/>
    </source>
</evidence>
<keyword evidence="4" id="KW-0539">Nucleus</keyword>
<feature type="region of interest" description="Disordered" evidence="5">
    <location>
        <begin position="1"/>
        <end position="20"/>
    </location>
</feature>
<evidence type="ECO:0000256" key="1">
    <source>
        <dbReference type="ARBA" id="ARBA00023015"/>
    </source>
</evidence>
<dbReference type="Pfam" id="PF04082">
    <property type="entry name" value="Fungal_trans"/>
    <property type="match status" value="1"/>
</dbReference>
<keyword evidence="8" id="KW-1185">Reference proteome</keyword>
<evidence type="ECO:0000259" key="6">
    <source>
        <dbReference type="Pfam" id="PF04082"/>
    </source>
</evidence>
<evidence type="ECO:0000256" key="4">
    <source>
        <dbReference type="ARBA" id="ARBA00023242"/>
    </source>
</evidence>
<protein>
    <recommendedName>
        <fullName evidence="6">Xylanolytic transcriptional activator regulatory domain-containing protein</fullName>
    </recommendedName>
</protein>
<gene>
    <name evidence="7" type="ORF">BJY01DRAFT_244865</name>
</gene>